<proteinExistence type="predicted"/>
<name>A0A182WNY7_9DIPT</name>
<accession>A0A182WNY7</accession>
<evidence type="ECO:0000313" key="1">
    <source>
        <dbReference type="EnsemblMetazoa" id="AMIN014406-PA"/>
    </source>
</evidence>
<keyword evidence="2" id="KW-1185">Reference proteome</keyword>
<sequence>MYPRCTRKPIQWNVGRYCQCHKHRPQTFVKSNPTRNAQHDRVTVKLLSYIPTLPS</sequence>
<reference evidence="1" key="2">
    <citation type="submission" date="2020-05" db="UniProtKB">
        <authorList>
            <consortium name="EnsemblMetazoa"/>
        </authorList>
    </citation>
    <scope>IDENTIFICATION</scope>
    <source>
        <strain evidence="1">MINIMUS1</strain>
    </source>
</reference>
<organism evidence="1 2">
    <name type="scientific">Anopheles minimus</name>
    <dbReference type="NCBI Taxonomy" id="112268"/>
    <lineage>
        <taxon>Eukaryota</taxon>
        <taxon>Metazoa</taxon>
        <taxon>Ecdysozoa</taxon>
        <taxon>Arthropoda</taxon>
        <taxon>Hexapoda</taxon>
        <taxon>Insecta</taxon>
        <taxon>Pterygota</taxon>
        <taxon>Neoptera</taxon>
        <taxon>Endopterygota</taxon>
        <taxon>Diptera</taxon>
        <taxon>Nematocera</taxon>
        <taxon>Culicoidea</taxon>
        <taxon>Culicidae</taxon>
        <taxon>Anophelinae</taxon>
        <taxon>Anopheles</taxon>
    </lineage>
</organism>
<reference evidence="2" key="1">
    <citation type="submission" date="2013-03" db="EMBL/GenBank/DDBJ databases">
        <title>The Genome Sequence of Anopheles minimus MINIMUS1.</title>
        <authorList>
            <consortium name="The Broad Institute Genomics Platform"/>
            <person name="Neafsey D.E."/>
            <person name="Walton C."/>
            <person name="Walker B."/>
            <person name="Young S.K."/>
            <person name="Zeng Q."/>
            <person name="Gargeya S."/>
            <person name="Fitzgerald M."/>
            <person name="Haas B."/>
            <person name="Abouelleil A."/>
            <person name="Allen A.W."/>
            <person name="Alvarado L."/>
            <person name="Arachchi H.M."/>
            <person name="Berlin A.M."/>
            <person name="Chapman S.B."/>
            <person name="Gainer-Dewar J."/>
            <person name="Goldberg J."/>
            <person name="Griggs A."/>
            <person name="Gujja S."/>
            <person name="Hansen M."/>
            <person name="Howarth C."/>
            <person name="Imamovic A."/>
            <person name="Ireland A."/>
            <person name="Larimer J."/>
            <person name="McCowan C."/>
            <person name="Murphy C."/>
            <person name="Pearson M."/>
            <person name="Poon T.W."/>
            <person name="Priest M."/>
            <person name="Roberts A."/>
            <person name="Saif S."/>
            <person name="Shea T."/>
            <person name="Sisk P."/>
            <person name="Sykes S."/>
            <person name="Wortman J."/>
            <person name="Nusbaum C."/>
            <person name="Birren B."/>
        </authorList>
    </citation>
    <scope>NUCLEOTIDE SEQUENCE [LARGE SCALE GENOMIC DNA]</scope>
    <source>
        <strain evidence="2">MINIMUS1</strain>
    </source>
</reference>
<dbReference type="Proteomes" id="UP000075920">
    <property type="component" value="Unassembled WGS sequence"/>
</dbReference>
<dbReference type="EnsemblMetazoa" id="AMIN014406-RA">
    <property type="protein sequence ID" value="AMIN014406-PA"/>
    <property type="gene ID" value="AMIN014406"/>
</dbReference>
<evidence type="ECO:0000313" key="2">
    <source>
        <dbReference type="Proteomes" id="UP000075920"/>
    </source>
</evidence>
<dbReference type="VEuPathDB" id="VectorBase:AMIN014406"/>
<protein>
    <submittedName>
        <fullName evidence="1">Uncharacterized protein</fullName>
    </submittedName>
</protein>
<dbReference type="AlphaFoldDB" id="A0A182WNY7"/>